<keyword evidence="5 8" id="KW-0560">Oxidoreductase</keyword>
<comment type="similarity">
    <text evidence="2 8">Belongs to the cytochrome P450 family.</text>
</comment>
<evidence type="ECO:0000256" key="1">
    <source>
        <dbReference type="ARBA" id="ARBA00001971"/>
    </source>
</evidence>
<gene>
    <name evidence="9" type="ORF">DFR71_4667</name>
</gene>
<keyword evidence="6 8" id="KW-0408">Iron</keyword>
<dbReference type="Gene3D" id="1.10.630.10">
    <property type="entry name" value="Cytochrome P450"/>
    <property type="match status" value="1"/>
</dbReference>
<keyword evidence="10" id="KW-1185">Reference proteome</keyword>
<dbReference type="GO" id="GO:0005506">
    <property type="term" value="F:iron ion binding"/>
    <property type="evidence" value="ECO:0007669"/>
    <property type="project" value="InterPro"/>
</dbReference>
<dbReference type="GO" id="GO:0008395">
    <property type="term" value="F:steroid hydroxylase activity"/>
    <property type="evidence" value="ECO:0007669"/>
    <property type="project" value="TreeGrafter"/>
</dbReference>
<dbReference type="PRINTS" id="PR00359">
    <property type="entry name" value="BP450"/>
</dbReference>
<dbReference type="InterPro" id="IPR017972">
    <property type="entry name" value="Cyt_P450_CS"/>
</dbReference>
<dbReference type="Pfam" id="PF00067">
    <property type="entry name" value="p450"/>
    <property type="match status" value="1"/>
</dbReference>
<dbReference type="PROSITE" id="PS00086">
    <property type="entry name" value="CYTOCHROME_P450"/>
    <property type="match status" value="1"/>
</dbReference>
<reference evidence="9 10" key="1">
    <citation type="submission" date="2019-03" db="EMBL/GenBank/DDBJ databases">
        <title>Genomic Encyclopedia of Type Strains, Phase IV (KMG-IV): sequencing the most valuable type-strain genomes for metagenomic binning, comparative biology and taxonomic classification.</title>
        <authorList>
            <person name="Goeker M."/>
        </authorList>
    </citation>
    <scope>NUCLEOTIDE SEQUENCE [LARGE SCALE GENOMIC DNA]</scope>
    <source>
        <strain evidence="9 10">DSM 44684</strain>
    </source>
</reference>
<dbReference type="GO" id="GO:0006707">
    <property type="term" value="P:cholesterol catabolic process"/>
    <property type="evidence" value="ECO:0007669"/>
    <property type="project" value="TreeGrafter"/>
</dbReference>
<keyword evidence="3 8" id="KW-0349">Heme</keyword>
<evidence type="ECO:0000256" key="8">
    <source>
        <dbReference type="RuleBase" id="RU000461"/>
    </source>
</evidence>
<evidence type="ECO:0000313" key="9">
    <source>
        <dbReference type="EMBL" id="TCJ95750.1"/>
    </source>
</evidence>
<dbReference type="PANTHER" id="PTHR46696">
    <property type="entry name" value="P450, PUTATIVE (EUROFUNG)-RELATED"/>
    <property type="match status" value="1"/>
</dbReference>
<evidence type="ECO:0000256" key="5">
    <source>
        <dbReference type="ARBA" id="ARBA00023002"/>
    </source>
</evidence>
<dbReference type="InterPro" id="IPR036396">
    <property type="entry name" value="Cyt_P450_sf"/>
</dbReference>
<evidence type="ECO:0000256" key="2">
    <source>
        <dbReference type="ARBA" id="ARBA00010617"/>
    </source>
</evidence>
<dbReference type="AlphaFoldDB" id="A0A4R1FNG4"/>
<keyword evidence="7 8" id="KW-0503">Monooxygenase</keyword>
<evidence type="ECO:0000256" key="7">
    <source>
        <dbReference type="ARBA" id="ARBA00023033"/>
    </source>
</evidence>
<dbReference type="SUPFAM" id="SSF48264">
    <property type="entry name" value="Cytochrome P450"/>
    <property type="match status" value="1"/>
</dbReference>
<dbReference type="CDD" id="cd20625">
    <property type="entry name" value="CYP164-like"/>
    <property type="match status" value="1"/>
</dbReference>
<dbReference type="GO" id="GO:0020037">
    <property type="term" value="F:heme binding"/>
    <property type="evidence" value="ECO:0007669"/>
    <property type="project" value="InterPro"/>
</dbReference>
<dbReference type="PRINTS" id="PR00385">
    <property type="entry name" value="P450"/>
</dbReference>
<dbReference type="STRING" id="1210063.GCA_001612665_03864"/>
<sequence>MTGRIWIRWAAMHAIPGAFLAVQARRGDPLARFLLHGAAGAERYQVIEAIRQQGRLVRTPFLWVSADHELCREVLRDNRFGAVDTTTSGLPKPLTALIARADPGLPNPVEPPSMLMVDPPEHTRYRRLVAHSFTPRAIDRLGDRVTELTTRLLDTFDSDQQVDLLPAFAEQLPVAVIAEILGLPTDARPSLLDCGHRAAPLLDVGISWTTYRRAIEGLRNLDDYLRDHFDQVRHGESTDTPFSRLALDGTLTHRELAANAALLIGAGFETTVNLIGNGIVTLLDHPEQLARLHDDPGLWPNAIEEILRYDPPVQRMVRIARHDIEIAGHQIAANDTVMLLPAGANRDPRVFTDPDRFDITRPNAADHLAFGSGVHACIGAALARVEGVTALRALFSTFPALHLAIPPEKRELVTLNGYRRLQANLGAKEKAGARK</sequence>
<dbReference type="InterPro" id="IPR001128">
    <property type="entry name" value="Cyt_P450"/>
</dbReference>
<dbReference type="Proteomes" id="UP000294856">
    <property type="component" value="Unassembled WGS sequence"/>
</dbReference>
<keyword evidence="4 8" id="KW-0479">Metal-binding</keyword>
<name>A0A4R1FNG4_9NOCA</name>
<dbReference type="InterPro" id="IPR002397">
    <property type="entry name" value="Cyt_P450_B"/>
</dbReference>
<evidence type="ECO:0000256" key="4">
    <source>
        <dbReference type="ARBA" id="ARBA00022723"/>
    </source>
</evidence>
<dbReference type="FunFam" id="1.10.630.10:FF:000018">
    <property type="entry name" value="Cytochrome P450 monooxygenase"/>
    <property type="match status" value="1"/>
</dbReference>
<dbReference type="PANTHER" id="PTHR46696:SF4">
    <property type="entry name" value="BIOTIN BIOSYNTHESIS CYTOCHROME P450"/>
    <property type="match status" value="1"/>
</dbReference>
<organism evidence="9 10">
    <name type="scientific">Nocardia alba</name>
    <dbReference type="NCBI Taxonomy" id="225051"/>
    <lineage>
        <taxon>Bacteria</taxon>
        <taxon>Bacillati</taxon>
        <taxon>Actinomycetota</taxon>
        <taxon>Actinomycetes</taxon>
        <taxon>Mycobacteriales</taxon>
        <taxon>Nocardiaceae</taxon>
        <taxon>Nocardia</taxon>
    </lineage>
</organism>
<comment type="cofactor">
    <cofactor evidence="1">
        <name>heme</name>
        <dbReference type="ChEBI" id="CHEBI:30413"/>
    </cofactor>
</comment>
<dbReference type="GO" id="GO:0036199">
    <property type="term" value="F:cholest-4-en-3-one 26-monooxygenase activity"/>
    <property type="evidence" value="ECO:0007669"/>
    <property type="project" value="TreeGrafter"/>
</dbReference>
<proteinExistence type="inferred from homology"/>
<dbReference type="EMBL" id="SMFR01000003">
    <property type="protein sequence ID" value="TCJ95750.1"/>
    <property type="molecule type" value="Genomic_DNA"/>
</dbReference>
<evidence type="ECO:0000313" key="10">
    <source>
        <dbReference type="Proteomes" id="UP000294856"/>
    </source>
</evidence>
<protein>
    <submittedName>
        <fullName evidence="9">Cytochrome P450</fullName>
    </submittedName>
</protein>
<evidence type="ECO:0000256" key="6">
    <source>
        <dbReference type="ARBA" id="ARBA00023004"/>
    </source>
</evidence>
<dbReference type="RefSeq" id="WP_207905639.1">
    <property type="nucleotide sequence ID" value="NZ_SMFR01000003.1"/>
</dbReference>
<evidence type="ECO:0000256" key="3">
    <source>
        <dbReference type="ARBA" id="ARBA00022617"/>
    </source>
</evidence>
<accession>A0A4R1FNG4</accession>
<comment type="caution">
    <text evidence="9">The sequence shown here is derived from an EMBL/GenBank/DDBJ whole genome shotgun (WGS) entry which is preliminary data.</text>
</comment>